<name>A0A0B6AWG7_PRIM2</name>
<protein>
    <recommendedName>
        <fullName evidence="3">WYL domain-containing protein</fullName>
    </recommendedName>
</protein>
<dbReference type="RefSeq" id="WP_025751108.1">
    <property type="nucleotide sequence ID" value="NZ_BCVB01000006.1"/>
</dbReference>
<proteinExistence type="predicted"/>
<evidence type="ECO:0000313" key="2">
    <source>
        <dbReference type="Proteomes" id="UP000031829"/>
    </source>
</evidence>
<gene>
    <name evidence="1" type="ORF">BG04_69</name>
</gene>
<dbReference type="EMBL" id="CP009920">
    <property type="protein sequence ID" value="AJI25427.1"/>
    <property type="molecule type" value="Genomic_DNA"/>
</dbReference>
<dbReference type="Proteomes" id="UP000031829">
    <property type="component" value="Chromosome"/>
</dbReference>
<dbReference type="HOGENOM" id="CLU_181292_0_0_9"/>
<sequence length="79" mass="9449">MRQLLQESYSSKRPVEIIYMDDKGCLTQRFIIVYKIYPQSVKAWCLLRNEKRTFKIENILSCGFSNKRKSSFRQKAHSI</sequence>
<dbReference type="KEGG" id="bmeg:BG04_69"/>
<organism evidence="1 2">
    <name type="scientific">Priestia megaterium (strain ATCC 14581 / DSM 32 / CCUG 1817 / JCM 2506 / NBRC 15308 / NCIMB 9376 / NCTC 10342 / NRRL B-14308 / VKM B-512 / Ford 19)</name>
    <name type="common">Bacillus megaterium</name>
    <dbReference type="NCBI Taxonomy" id="1348623"/>
    <lineage>
        <taxon>Bacteria</taxon>
        <taxon>Bacillati</taxon>
        <taxon>Bacillota</taxon>
        <taxon>Bacilli</taxon>
        <taxon>Bacillales</taxon>
        <taxon>Bacillaceae</taxon>
        <taxon>Priestia</taxon>
    </lineage>
</organism>
<evidence type="ECO:0000313" key="1">
    <source>
        <dbReference type="EMBL" id="AJI25427.1"/>
    </source>
</evidence>
<dbReference type="AlphaFoldDB" id="A0A0B6AWG7"/>
<evidence type="ECO:0008006" key="3">
    <source>
        <dbReference type="Google" id="ProtNLM"/>
    </source>
</evidence>
<dbReference type="GeneID" id="93643593"/>
<accession>A0A0B6AWG7</accession>
<reference evidence="1 2" key="1">
    <citation type="journal article" date="2015" name="Genome Announc.">
        <title>Complete genome sequences for 35 biothreat assay-relevant bacillus species.</title>
        <authorList>
            <person name="Johnson S.L."/>
            <person name="Daligault H.E."/>
            <person name="Davenport K.W."/>
            <person name="Jaissle J."/>
            <person name="Frey K.G."/>
            <person name="Ladner J.T."/>
            <person name="Broomall S.M."/>
            <person name="Bishop-Lilly K.A."/>
            <person name="Bruce D.C."/>
            <person name="Gibbons H.S."/>
            <person name="Coyne S.R."/>
            <person name="Lo C.C."/>
            <person name="Meincke L."/>
            <person name="Munk A.C."/>
            <person name="Koroleva G.I."/>
            <person name="Rosenzweig C.N."/>
            <person name="Palacios G.F."/>
            <person name="Redden C.L."/>
            <person name="Minogue T.D."/>
            <person name="Chain P.S."/>
        </authorList>
    </citation>
    <scope>NUCLEOTIDE SEQUENCE [LARGE SCALE GENOMIC DNA]</scope>
    <source>
        <strain evidence="2">ATCC 14581 / DSM 32 / JCM 2506 / NBRC 15308 / NCIMB 9376 / NCTC 10342 / NRRL B-14308 / VKM B-512</strain>
    </source>
</reference>